<dbReference type="InterPro" id="IPR036097">
    <property type="entry name" value="HisK_dim/P_sf"/>
</dbReference>
<feature type="modified residue" description="4-aspartylphosphate" evidence="15">
    <location>
        <position position="758"/>
    </location>
</feature>
<feature type="transmembrane region" description="Helical" evidence="16">
    <location>
        <begin position="180"/>
        <end position="197"/>
    </location>
</feature>
<feature type="transmembrane region" description="Helical" evidence="16">
    <location>
        <begin position="20"/>
        <end position="40"/>
    </location>
</feature>
<dbReference type="InterPro" id="IPR036890">
    <property type="entry name" value="HATPase_C_sf"/>
</dbReference>
<proteinExistence type="predicted"/>
<evidence type="ECO:0000313" key="21">
    <source>
        <dbReference type="EMBL" id="AMN46943.1"/>
    </source>
</evidence>
<keyword evidence="11 16" id="KW-1133">Transmembrane helix</keyword>
<evidence type="ECO:0000256" key="9">
    <source>
        <dbReference type="ARBA" id="ARBA00022777"/>
    </source>
</evidence>
<evidence type="ECO:0000256" key="16">
    <source>
        <dbReference type="SAM" id="Phobius"/>
    </source>
</evidence>
<dbReference type="Gene3D" id="3.30.565.10">
    <property type="entry name" value="Histidine kinase-like ATPase, C-terminal domain"/>
    <property type="match status" value="1"/>
</dbReference>
<evidence type="ECO:0000256" key="7">
    <source>
        <dbReference type="ARBA" id="ARBA00022679"/>
    </source>
</evidence>
<dbReference type="InterPro" id="IPR036641">
    <property type="entry name" value="HPT_dom_sf"/>
</dbReference>
<dbReference type="RefSeq" id="WP_083536552.1">
    <property type="nucleotide sequence ID" value="NZ_CP011971.1"/>
</dbReference>
<name>A0A127F958_STEDE</name>
<evidence type="ECO:0000256" key="1">
    <source>
        <dbReference type="ARBA" id="ARBA00000085"/>
    </source>
</evidence>
<feature type="transmembrane region" description="Helical" evidence="16">
    <location>
        <begin position="114"/>
        <end position="133"/>
    </location>
</feature>
<dbReference type="PROSITE" id="PS50112">
    <property type="entry name" value="PAS"/>
    <property type="match status" value="1"/>
</dbReference>
<gene>
    <name evidence="21" type="ORF">ACG33_07500</name>
</gene>
<keyword evidence="9" id="KW-0418">Kinase</keyword>
<dbReference type="InterPro" id="IPR011006">
    <property type="entry name" value="CheY-like_superfamily"/>
</dbReference>
<reference evidence="21 22" key="1">
    <citation type="submission" date="2015-06" db="EMBL/GenBank/DDBJ databases">
        <title>A Comprehensive Approach to Explore the Metabolic and Phylogenetic Diversity of Bacterial Steroid Degradation in the Environment: Testosterone as an Example.</title>
        <authorList>
            <person name="Yang F.-C."/>
            <person name="Chen Y.-L."/>
            <person name="Yu C.-P."/>
            <person name="Tang S.-L."/>
            <person name="Wang P.-H."/>
            <person name="Ismail W."/>
            <person name="Wang C.-H."/>
            <person name="Yang C.-Y."/>
            <person name="Chiang Y.-R."/>
        </authorList>
    </citation>
    <scope>NUCLEOTIDE SEQUENCE [LARGE SCALE GENOMIC DNA]</scope>
    <source>
        <strain evidence="21 22">DSM 18526</strain>
    </source>
</reference>
<dbReference type="InterPro" id="IPR000014">
    <property type="entry name" value="PAS"/>
</dbReference>
<evidence type="ECO:0000256" key="8">
    <source>
        <dbReference type="ARBA" id="ARBA00022692"/>
    </source>
</evidence>
<keyword evidence="4" id="KW-1003">Cell membrane</keyword>
<dbReference type="PROSITE" id="PS50110">
    <property type="entry name" value="RESPONSE_REGULATORY"/>
    <property type="match status" value="1"/>
</dbReference>
<keyword evidence="5" id="KW-0997">Cell inner membrane</keyword>
<evidence type="ECO:0000256" key="4">
    <source>
        <dbReference type="ARBA" id="ARBA00022475"/>
    </source>
</evidence>
<evidence type="ECO:0000256" key="13">
    <source>
        <dbReference type="ARBA" id="ARBA00023136"/>
    </source>
</evidence>
<evidence type="ECO:0000256" key="10">
    <source>
        <dbReference type="ARBA" id="ARBA00022840"/>
    </source>
</evidence>
<feature type="transmembrane region" description="Helical" evidence="16">
    <location>
        <begin position="139"/>
        <end position="160"/>
    </location>
</feature>
<dbReference type="PANTHER" id="PTHR43047:SF64">
    <property type="entry name" value="HISTIDINE KINASE CONTAINING CHEY-HOMOLOGOUS RECEIVER DOMAIN AND PAS DOMAIN-RELATED"/>
    <property type="match status" value="1"/>
</dbReference>
<dbReference type="PANTHER" id="PTHR43047">
    <property type="entry name" value="TWO-COMPONENT HISTIDINE PROTEIN KINASE"/>
    <property type="match status" value="1"/>
</dbReference>
<evidence type="ECO:0000256" key="5">
    <source>
        <dbReference type="ARBA" id="ARBA00022519"/>
    </source>
</evidence>
<dbReference type="SMART" id="SM00448">
    <property type="entry name" value="REC"/>
    <property type="match status" value="1"/>
</dbReference>
<dbReference type="PATRIC" id="fig|465721.4.peg.1587"/>
<dbReference type="SUPFAM" id="SSF47226">
    <property type="entry name" value="Histidine-containing phosphotransfer domain, HPT domain"/>
    <property type="match status" value="1"/>
</dbReference>
<evidence type="ECO:0000256" key="15">
    <source>
        <dbReference type="PROSITE-ProRule" id="PRU00169"/>
    </source>
</evidence>
<dbReference type="AlphaFoldDB" id="A0A127F958"/>
<dbReference type="SMART" id="SM00388">
    <property type="entry name" value="HisKA"/>
    <property type="match status" value="1"/>
</dbReference>
<keyword evidence="10" id="KW-0547">Nucleotide-binding</keyword>
<feature type="domain" description="Response regulatory" evidence="18">
    <location>
        <begin position="709"/>
        <end position="824"/>
    </location>
</feature>
<dbReference type="InterPro" id="IPR003661">
    <property type="entry name" value="HisK_dim/P_dom"/>
</dbReference>
<dbReference type="Gene3D" id="3.30.450.20">
    <property type="entry name" value="PAS domain"/>
    <property type="match status" value="1"/>
</dbReference>
<dbReference type="NCBIfam" id="TIGR00229">
    <property type="entry name" value="sensory_box"/>
    <property type="match status" value="1"/>
</dbReference>
<dbReference type="OrthoDB" id="9797243at2"/>
<dbReference type="KEGG" id="sdf:ACG33_07500"/>
<dbReference type="CDD" id="cd16922">
    <property type="entry name" value="HATPase_EvgS-ArcB-TorS-like"/>
    <property type="match status" value="1"/>
</dbReference>
<dbReference type="SUPFAM" id="SSF55874">
    <property type="entry name" value="ATPase domain of HSP90 chaperone/DNA topoisomerase II/histidine kinase"/>
    <property type="match status" value="1"/>
</dbReference>
<dbReference type="SUPFAM" id="SSF52172">
    <property type="entry name" value="CheY-like"/>
    <property type="match status" value="1"/>
</dbReference>
<dbReference type="InterPro" id="IPR035965">
    <property type="entry name" value="PAS-like_dom_sf"/>
</dbReference>
<dbReference type="InterPro" id="IPR005467">
    <property type="entry name" value="His_kinase_dom"/>
</dbReference>
<organism evidence="21 22">
    <name type="scientific">Steroidobacter denitrificans</name>
    <dbReference type="NCBI Taxonomy" id="465721"/>
    <lineage>
        <taxon>Bacteria</taxon>
        <taxon>Pseudomonadati</taxon>
        <taxon>Pseudomonadota</taxon>
        <taxon>Gammaproteobacteria</taxon>
        <taxon>Steroidobacterales</taxon>
        <taxon>Steroidobacteraceae</taxon>
        <taxon>Steroidobacter</taxon>
    </lineage>
</organism>
<dbReference type="GO" id="GO:0005886">
    <property type="term" value="C:plasma membrane"/>
    <property type="evidence" value="ECO:0007669"/>
    <property type="project" value="UniProtKB-SubCell"/>
</dbReference>
<dbReference type="InterPro" id="IPR004358">
    <property type="entry name" value="Sig_transdc_His_kin-like_C"/>
</dbReference>
<dbReference type="InterPro" id="IPR003594">
    <property type="entry name" value="HATPase_dom"/>
</dbReference>
<keyword evidence="12" id="KW-0902">Two-component regulatory system</keyword>
<accession>A0A127F958</accession>
<dbReference type="CDD" id="cd17546">
    <property type="entry name" value="REC_hyHK_CKI1_RcsC-like"/>
    <property type="match status" value="1"/>
</dbReference>
<protein>
    <recommendedName>
        <fullName evidence="3">histidine kinase</fullName>
        <ecNumber evidence="3">2.7.13.3</ecNumber>
    </recommendedName>
</protein>
<keyword evidence="13 16" id="KW-0472">Membrane</keyword>
<dbReference type="CDD" id="cd00130">
    <property type="entry name" value="PAS"/>
    <property type="match status" value="1"/>
</dbReference>
<dbReference type="Pfam" id="PF02518">
    <property type="entry name" value="HATPase_c"/>
    <property type="match status" value="1"/>
</dbReference>
<evidence type="ECO:0000256" key="3">
    <source>
        <dbReference type="ARBA" id="ARBA00012438"/>
    </source>
</evidence>
<dbReference type="Gene3D" id="3.40.50.2300">
    <property type="match status" value="1"/>
</dbReference>
<evidence type="ECO:0000256" key="12">
    <source>
        <dbReference type="ARBA" id="ARBA00023012"/>
    </source>
</evidence>
<keyword evidence="10" id="KW-0067">ATP-binding</keyword>
<dbReference type="GO" id="GO:0000155">
    <property type="term" value="F:phosphorelay sensor kinase activity"/>
    <property type="evidence" value="ECO:0007669"/>
    <property type="project" value="InterPro"/>
</dbReference>
<evidence type="ECO:0000259" key="18">
    <source>
        <dbReference type="PROSITE" id="PS50110"/>
    </source>
</evidence>
<dbReference type="PROSITE" id="PS50109">
    <property type="entry name" value="HIS_KIN"/>
    <property type="match status" value="1"/>
</dbReference>
<dbReference type="Proteomes" id="UP000070250">
    <property type="component" value="Chromosome"/>
</dbReference>
<feature type="transmembrane region" description="Helical" evidence="16">
    <location>
        <begin position="52"/>
        <end position="72"/>
    </location>
</feature>
<comment type="catalytic activity">
    <reaction evidence="1">
        <text>ATP + protein L-histidine = ADP + protein N-phospho-L-histidine.</text>
        <dbReference type="EC" id="2.7.13.3"/>
    </reaction>
</comment>
<dbReference type="EC" id="2.7.13.3" evidence="3"/>
<dbReference type="CDD" id="cd00082">
    <property type="entry name" value="HisKA"/>
    <property type="match status" value="1"/>
</dbReference>
<evidence type="ECO:0000313" key="22">
    <source>
        <dbReference type="Proteomes" id="UP000070250"/>
    </source>
</evidence>
<dbReference type="PRINTS" id="PR00344">
    <property type="entry name" value="BCTRLSENSOR"/>
</dbReference>
<keyword evidence="8 16" id="KW-0812">Transmembrane</keyword>
<evidence type="ECO:0000259" key="17">
    <source>
        <dbReference type="PROSITE" id="PS50109"/>
    </source>
</evidence>
<dbReference type="InterPro" id="IPR008207">
    <property type="entry name" value="Sig_transdc_His_kin_Hpt_dom"/>
</dbReference>
<feature type="modified residue" description="Phosphohistidine" evidence="14">
    <location>
        <position position="895"/>
    </location>
</feature>
<dbReference type="SMART" id="SM00387">
    <property type="entry name" value="HATPase_c"/>
    <property type="match status" value="1"/>
</dbReference>
<dbReference type="PROSITE" id="PS50894">
    <property type="entry name" value="HPT"/>
    <property type="match status" value="1"/>
</dbReference>
<dbReference type="Gene3D" id="1.10.287.130">
    <property type="match status" value="1"/>
</dbReference>
<feature type="domain" description="Histidine kinase" evidence="17">
    <location>
        <begin position="473"/>
        <end position="689"/>
    </location>
</feature>
<keyword evidence="7" id="KW-0808">Transferase</keyword>
<comment type="subcellular location">
    <subcellularLocation>
        <location evidence="2">Cell inner membrane</location>
        <topology evidence="2">Multi-pass membrane protein</topology>
    </subcellularLocation>
</comment>
<dbReference type="SMART" id="SM00091">
    <property type="entry name" value="PAS"/>
    <property type="match status" value="1"/>
</dbReference>
<feature type="transmembrane region" description="Helical" evidence="16">
    <location>
        <begin position="78"/>
        <end position="102"/>
    </location>
</feature>
<keyword evidence="6 15" id="KW-0597">Phosphoprotein</keyword>
<dbReference type="STRING" id="465721.ACG33_07500"/>
<dbReference type="Pfam" id="PF00072">
    <property type="entry name" value="Response_reg"/>
    <property type="match status" value="1"/>
</dbReference>
<dbReference type="InterPro" id="IPR001789">
    <property type="entry name" value="Sig_transdc_resp-reg_receiver"/>
</dbReference>
<dbReference type="Pfam" id="PF01627">
    <property type="entry name" value="Hpt"/>
    <property type="match status" value="1"/>
</dbReference>
<dbReference type="FunFam" id="3.30.565.10:FF:000010">
    <property type="entry name" value="Sensor histidine kinase RcsC"/>
    <property type="match status" value="1"/>
</dbReference>
<feature type="domain" description="PAS" evidence="19">
    <location>
        <begin position="325"/>
        <end position="378"/>
    </location>
</feature>
<evidence type="ECO:0000256" key="6">
    <source>
        <dbReference type="ARBA" id="ARBA00022553"/>
    </source>
</evidence>
<dbReference type="EMBL" id="CP011971">
    <property type="protein sequence ID" value="AMN46943.1"/>
    <property type="molecule type" value="Genomic_DNA"/>
</dbReference>
<dbReference type="Pfam" id="PF00512">
    <property type="entry name" value="HisKA"/>
    <property type="match status" value="1"/>
</dbReference>
<sequence length="953" mass="104119">MNRLTDPNLLARTVSGTAASFAKVVLIRTALGVFAGLILYLLEIWTAEDASLVLDAPLAACVVLVMLIGVIAGPWSALVAGLTAAALSPPAIWPTFTILLACPAAAEILRRGSYPQIATAILLTPYMLAALWNPSGFNLSSSLLVGSGAVCVATLALFLVPRRWMRLKRRLRPGWRQMTFMAVVGSSVATAALLIAGREFPLHAGNEALAMGAILLTAHILSAIAALQLSRAIGSIVSNEQGRRGRAKACLPSEISLALGTLARRARRAARAERSLRTTTTHYHNSLEQCRSKLAAGVHALRRQNVIAQQQTVTLERLRREHDLVLARWNAIIDRAPEVTIIADRRGRIEYVSRAASNCLGYDLDGLIGQSVDLLAPSFQMLSHPLSIAGDTTDPSAGPRILAVQSTEAPVQCADGKNREFSITVRELTAEGMLGYAIQLRHGGTTRRGILALKRAETSMDAARQQRDAFISALSHDLRTPLHGLIATLDMLREEALSVEGKKRLQIARSAGRSLLKIANDVLDLTRIDGGSFSLDNRPFDLRHTIYQVVQESQDWARRLGLLLSADIQENIPSAFIGDPERIKQILTNLVSNALKFTSSGSVRIKASYDGYRCTIDVIDTGRGVPQDKYDTVFEPFVQDNPSSRDRIAGAGLGLAICRGLCKMMGGKISLLSSGPAGSTFRVALPLEISDEPVPDEQSQRIFRNPTGRILTVDDHAANRYVVQAMLETMKCPATIASSGAQALELVRAQSFDIILMDCCMPEMDGYETTRRLRQILPTRIPIIAMTANASEEDRQRCLEAGMDDFLPKPFGRRALNDMLCKWLEPHSKLQALALEATLATLPAVDASIFDELWKNLQWQSAHMRRISDSFIQTIRAVCASLERFDQAMLRRELHTLLGSSGMIGARRIERLAGELQMHIHAGRREEAQALQRLLEASAAEFEGEFVARQASD</sequence>
<evidence type="ECO:0000259" key="19">
    <source>
        <dbReference type="PROSITE" id="PS50112"/>
    </source>
</evidence>
<dbReference type="SUPFAM" id="SSF55785">
    <property type="entry name" value="PYP-like sensor domain (PAS domain)"/>
    <property type="match status" value="1"/>
</dbReference>
<feature type="domain" description="HPt" evidence="20">
    <location>
        <begin position="856"/>
        <end position="949"/>
    </location>
</feature>
<evidence type="ECO:0000259" key="20">
    <source>
        <dbReference type="PROSITE" id="PS50894"/>
    </source>
</evidence>
<keyword evidence="22" id="KW-1185">Reference proteome</keyword>
<evidence type="ECO:0000256" key="11">
    <source>
        <dbReference type="ARBA" id="ARBA00022989"/>
    </source>
</evidence>
<dbReference type="Gene3D" id="1.20.120.160">
    <property type="entry name" value="HPT domain"/>
    <property type="match status" value="1"/>
</dbReference>
<evidence type="ECO:0000256" key="2">
    <source>
        <dbReference type="ARBA" id="ARBA00004429"/>
    </source>
</evidence>
<evidence type="ECO:0000256" key="14">
    <source>
        <dbReference type="PROSITE-ProRule" id="PRU00110"/>
    </source>
</evidence>
<dbReference type="SUPFAM" id="SSF47384">
    <property type="entry name" value="Homodimeric domain of signal transducing histidine kinase"/>
    <property type="match status" value="1"/>
</dbReference>